<dbReference type="NCBIfam" id="NF000755">
    <property type="entry name" value="PRK00046.1"/>
    <property type="match status" value="1"/>
</dbReference>
<evidence type="ECO:0000256" key="15">
    <source>
        <dbReference type="ARBA" id="ARBA00023002"/>
    </source>
</evidence>
<dbReference type="Proteomes" id="UP000464262">
    <property type="component" value="Chromosome 1"/>
</dbReference>
<dbReference type="NCBIfam" id="TIGR00179">
    <property type="entry name" value="murB"/>
    <property type="match status" value="1"/>
</dbReference>
<sequence length="346" mass="38326">MQITSHTSLAPFHTFGIEQPCQHLAVVSSIDELKALYQSTKWQSVPKLFLGKGSNMLFTEPYQGLVIINQLQGKQVTQTDDAYHLHIAGGEDWPELVAWCVDNGFDGLENLALIPGCAGSAPIQNIGAYGVELADVCEYVDVLCLESFEIKRLSNEECLFGYRDSIFKHALYEKGIVVAIGLKLSKSWQANTQYGPLKDIENPTAKAIFERVCQVRMEKLPDPEQTGNAGSFFKNPVISLEQHQRLIESYPNMVAYPADNGMKVAAGWLIDQCGLKGECEGGAQVHPNQALVIVNKDNATASDVVKLAARVRDAVWQRYEISLEHEVRFMGALGETRLEQIVGELR</sequence>
<dbReference type="SUPFAM" id="SSF56176">
    <property type="entry name" value="FAD-binding/transporter-associated domain-like"/>
    <property type="match status" value="1"/>
</dbReference>
<dbReference type="PROSITE" id="PS51387">
    <property type="entry name" value="FAD_PCMH"/>
    <property type="match status" value="1"/>
</dbReference>
<evidence type="ECO:0000256" key="6">
    <source>
        <dbReference type="ARBA" id="ARBA00012518"/>
    </source>
</evidence>
<evidence type="ECO:0000313" key="22">
    <source>
        <dbReference type="EMBL" id="QIA62244.1"/>
    </source>
</evidence>
<organism evidence="22 23">
    <name type="scientific">Vibrio astriarenae</name>
    <dbReference type="NCBI Taxonomy" id="1481923"/>
    <lineage>
        <taxon>Bacteria</taxon>
        <taxon>Pseudomonadati</taxon>
        <taxon>Pseudomonadota</taxon>
        <taxon>Gammaproteobacteria</taxon>
        <taxon>Vibrionales</taxon>
        <taxon>Vibrionaceae</taxon>
        <taxon>Vibrio</taxon>
    </lineage>
</organism>
<accession>A0A7Z2T0P3</accession>
<dbReference type="Gene3D" id="3.30.43.10">
    <property type="entry name" value="Uridine Diphospho-n-acetylenolpyruvylglucosamine Reductase, domain 2"/>
    <property type="match status" value="1"/>
</dbReference>
<dbReference type="InterPro" id="IPR011601">
    <property type="entry name" value="MurB_C"/>
</dbReference>
<reference evidence="22 23" key="1">
    <citation type="submission" date="2020-01" db="EMBL/GenBank/DDBJ databases">
        <title>Whole genome and functional gene identification of agarase of Vibrio HN897.</title>
        <authorList>
            <person name="Liu Y."/>
            <person name="Zhao Z."/>
        </authorList>
    </citation>
    <scope>NUCLEOTIDE SEQUENCE [LARGE SCALE GENOMIC DNA]</scope>
    <source>
        <strain evidence="22 23">HN897</strain>
    </source>
</reference>
<evidence type="ECO:0000259" key="21">
    <source>
        <dbReference type="PROSITE" id="PS51387"/>
    </source>
</evidence>
<evidence type="ECO:0000313" key="23">
    <source>
        <dbReference type="Proteomes" id="UP000464262"/>
    </source>
</evidence>
<evidence type="ECO:0000256" key="18">
    <source>
        <dbReference type="ARBA" id="ARBA00031026"/>
    </source>
</evidence>
<keyword evidence="10 20" id="KW-0285">Flavoprotein</keyword>
<evidence type="ECO:0000256" key="19">
    <source>
        <dbReference type="ARBA" id="ARBA00048914"/>
    </source>
</evidence>
<dbReference type="Gene3D" id="3.30.465.10">
    <property type="match status" value="1"/>
</dbReference>
<dbReference type="GO" id="GO:0008762">
    <property type="term" value="F:UDP-N-acetylmuramate dehydrogenase activity"/>
    <property type="evidence" value="ECO:0007669"/>
    <property type="project" value="UniProtKB-UniRule"/>
</dbReference>
<keyword evidence="12 20" id="KW-0521">NADP</keyword>
<dbReference type="InterPro" id="IPR036635">
    <property type="entry name" value="MurB_C_sf"/>
</dbReference>
<feature type="domain" description="FAD-binding PCMH-type" evidence="21">
    <location>
        <begin position="17"/>
        <end position="187"/>
    </location>
</feature>
<evidence type="ECO:0000256" key="5">
    <source>
        <dbReference type="ARBA" id="ARBA00010485"/>
    </source>
</evidence>
<comment type="similarity">
    <text evidence="5 20">Belongs to the MurB family.</text>
</comment>
<evidence type="ECO:0000256" key="17">
    <source>
        <dbReference type="ARBA" id="ARBA00023316"/>
    </source>
</evidence>
<dbReference type="Gene3D" id="3.90.78.10">
    <property type="entry name" value="UDP-N-acetylenolpyruvoylglucosamine reductase, C-terminal domain"/>
    <property type="match status" value="1"/>
</dbReference>
<evidence type="ECO:0000256" key="7">
    <source>
        <dbReference type="ARBA" id="ARBA00015188"/>
    </source>
</evidence>
<evidence type="ECO:0000256" key="3">
    <source>
        <dbReference type="ARBA" id="ARBA00004496"/>
    </source>
</evidence>
<dbReference type="InterPro" id="IPR016169">
    <property type="entry name" value="FAD-bd_PCMH_sub2"/>
</dbReference>
<dbReference type="InterPro" id="IPR016167">
    <property type="entry name" value="FAD-bd_PCMH_sub1"/>
</dbReference>
<dbReference type="GO" id="GO:0009252">
    <property type="term" value="P:peptidoglycan biosynthetic process"/>
    <property type="evidence" value="ECO:0007669"/>
    <property type="project" value="UniProtKB-UniRule"/>
</dbReference>
<dbReference type="InterPro" id="IPR003170">
    <property type="entry name" value="MurB"/>
</dbReference>
<dbReference type="Pfam" id="PF02873">
    <property type="entry name" value="MurB_C"/>
    <property type="match status" value="1"/>
</dbReference>
<keyword evidence="16 20" id="KW-0131">Cell cycle</keyword>
<dbReference type="HAMAP" id="MF_00037">
    <property type="entry name" value="MurB"/>
    <property type="match status" value="1"/>
</dbReference>
<evidence type="ECO:0000256" key="12">
    <source>
        <dbReference type="ARBA" id="ARBA00022857"/>
    </source>
</evidence>
<feature type="active site" evidence="20">
    <location>
        <position position="163"/>
    </location>
</feature>
<evidence type="ECO:0000256" key="14">
    <source>
        <dbReference type="ARBA" id="ARBA00022984"/>
    </source>
</evidence>
<gene>
    <name evidence="20 22" type="primary">murB</name>
    <name evidence="22" type="ORF">GT360_01270</name>
</gene>
<comment type="pathway">
    <text evidence="4 20">Cell wall biogenesis; peptidoglycan biosynthesis.</text>
</comment>
<evidence type="ECO:0000256" key="2">
    <source>
        <dbReference type="ARBA" id="ARBA00003921"/>
    </source>
</evidence>
<proteinExistence type="inferred from homology"/>
<keyword evidence="15 20" id="KW-0560">Oxidoreductase</keyword>
<dbReference type="GO" id="GO:0051301">
    <property type="term" value="P:cell division"/>
    <property type="evidence" value="ECO:0007669"/>
    <property type="project" value="UniProtKB-KW"/>
</dbReference>
<dbReference type="InterPro" id="IPR006094">
    <property type="entry name" value="Oxid_FAD_bind_N"/>
</dbReference>
<evidence type="ECO:0000256" key="11">
    <source>
        <dbReference type="ARBA" id="ARBA00022827"/>
    </source>
</evidence>
<dbReference type="PANTHER" id="PTHR21071">
    <property type="entry name" value="UDP-N-ACETYLENOLPYRUVOYLGLUCOSAMINE REDUCTASE"/>
    <property type="match status" value="1"/>
</dbReference>
<comment type="catalytic activity">
    <reaction evidence="19 20">
        <text>UDP-N-acetyl-alpha-D-muramate + NADP(+) = UDP-N-acetyl-3-O-(1-carboxyvinyl)-alpha-D-glucosamine + NADPH + H(+)</text>
        <dbReference type="Rhea" id="RHEA:12248"/>
        <dbReference type="ChEBI" id="CHEBI:15378"/>
        <dbReference type="ChEBI" id="CHEBI:57783"/>
        <dbReference type="ChEBI" id="CHEBI:58349"/>
        <dbReference type="ChEBI" id="CHEBI:68483"/>
        <dbReference type="ChEBI" id="CHEBI:70757"/>
        <dbReference type="EC" id="1.3.1.98"/>
    </reaction>
</comment>
<protein>
    <recommendedName>
        <fullName evidence="7 20">UDP-N-acetylenolpyruvoylglucosamine reductase</fullName>
        <ecNumber evidence="6 20">1.3.1.98</ecNumber>
    </recommendedName>
    <alternativeName>
        <fullName evidence="18 20">UDP-N-acetylmuramate dehydrogenase</fullName>
    </alternativeName>
</protein>
<evidence type="ECO:0000256" key="13">
    <source>
        <dbReference type="ARBA" id="ARBA00022960"/>
    </source>
</evidence>
<evidence type="ECO:0000256" key="10">
    <source>
        <dbReference type="ARBA" id="ARBA00022630"/>
    </source>
</evidence>
<keyword evidence="23" id="KW-1185">Reference proteome</keyword>
<feature type="active site" description="Proton donor" evidence="20">
    <location>
        <position position="231"/>
    </location>
</feature>
<keyword evidence="9 20" id="KW-0132">Cell division</keyword>
<dbReference type="EC" id="1.3.1.98" evidence="6 20"/>
<evidence type="ECO:0000256" key="16">
    <source>
        <dbReference type="ARBA" id="ARBA00023306"/>
    </source>
</evidence>
<dbReference type="InterPro" id="IPR036318">
    <property type="entry name" value="FAD-bd_PCMH-like_sf"/>
</dbReference>
<evidence type="ECO:0000256" key="9">
    <source>
        <dbReference type="ARBA" id="ARBA00022618"/>
    </source>
</evidence>
<dbReference type="InterPro" id="IPR016166">
    <property type="entry name" value="FAD-bd_PCMH"/>
</dbReference>
<dbReference type="KEGG" id="vas:GT360_01270"/>
<feature type="active site" evidence="20">
    <location>
        <position position="326"/>
    </location>
</feature>
<dbReference type="GO" id="GO:0008360">
    <property type="term" value="P:regulation of cell shape"/>
    <property type="evidence" value="ECO:0007669"/>
    <property type="project" value="UniProtKB-KW"/>
</dbReference>
<keyword evidence="11 20" id="KW-0274">FAD</keyword>
<dbReference type="UniPathway" id="UPA00219"/>
<keyword evidence="13 20" id="KW-0133">Cell shape</keyword>
<keyword evidence="8 20" id="KW-0963">Cytoplasm</keyword>
<dbReference type="GO" id="GO:0005829">
    <property type="term" value="C:cytosol"/>
    <property type="evidence" value="ECO:0007669"/>
    <property type="project" value="TreeGrafter"/>
</dbReference>
<name>A0A7Z2T0P3_9VIBR</name>
<comment type="function">
    <text evidence="2 20">Cell wall formation.</text>
</comment>
<keyword evidence="14 20" id="KW-0573">Peptidoglycan synthesis</keyword>
<evidence type="ECO:0000256" key="20">
    <source>
        <dbReference type="HAMAP-Rule" id="MF_00037"/>
    </source>
</evidence>
<dbReference type="Pfam" id="PF01565">
    <property type="entry name" value="FAD_binding_4"/>
    <property type="match status" value="1"/>
</dbReference>
<comment type="subcellular location">
    <subcellularLocation>
        <location evidence="3 20">Cytoplasm</location>
    </subcellularLocation>
</comment>
<dbReference type="SUPFAM" id="SSF56194">
    <property type="entry name" value="Uridine diphospho-N-Acetylenolpyruvylglucosamine reductase, MurB, C-terminal domain"/>
    <property type="match status" value="1"/>
</dbReference>
<dbReference type="AlphaFoldDB" id="A0A7Z2T0P3"/>
<dbReference type="EMBL" id="CP047475">
    <property type="protein sequence ID" value="QIA62244.1"/>
    <property type="molecule type" value="Genomic_DNA"/>
</dbReference>
<dbReference type="GO" id="GO:0071555">
    <property type="term" value="P:cell wall organization"/>
    <property type="evidence" value="ECO:0007669"/>
    <property type="project" value="UniProtKB-KW"/>
</dbReference>
<evidence type="ECO:0000256" key="4">
    <source>
        <dbReference type="ARBA" id="ARBA00004752"/>
    </source>
</evidence>
<keyword evidence="17 20" id="KW-0961">Cell wall biogenesis/degradation</keyword>
<evidence type="ECO:0000256" key="1">
    <source>
        <dbReference type="ARBA" id="ARBA00001974"/>
    </source>
</evidence>
<dbReference type="RefSeq" id="WP_164647151.1">
    <property type="nucleotide sequence ID" value="NZ_CP047475.1"/>
</dbReference>
<evidence type="ECO:0000256" key="8">
    <source>
        <dbReference type="ARBA" id="ARBA00022490"/>
    </source>
</evidence>
<dbReference type="PANTHER" id="PTHR21071:SF4">
    <property type="entry name" value="UDP-N-ACETYLENOLPYRUVOYLGLUCOSAMINE REDUCTASE"/>
    <property type="match status" value="1"/>
</dbReference>
<comment type="cofactor">
    <cofactor evidence="1 20">
        <name>FAD</name>
        <dbReference type="ChEBI" id="CHEBI:57692"/>
    </cofactor>
</comment>
<dbReference type="GO" id="GO:0071949">
    <property type="term" value="F:FAD binding"/>
    <property type="evidence" value="ECO:0007669"/>
    <property type="project" value="InterPro"/>
</dbReference>